<organism evidence="1 2">
    <name type="scientific">Phytophthora nicotianae</name>
    <name type="common">Potato buckeye rot agent</name>
    <name type="synonym">Phytophthora parasitica</name>
    <dbReference type="NCBI Taxonomy" id="4792"/>
    <lineage>
        <taxon>Eukaryota</taxon>
        <taxon>Sar</taxon>
        <taxon>Stramenopiles</taxon>
        <taxon>Oomycota</taxon>
        <taxon>Peronosporomycetes</taxon>
        <taxon>Peronosporales</taxon>
        <taxon>Peronosporaceae</taxon>
        <taxon>Phytophthora</taxon>
    </lineage>
</organism>
<reference evidence="1 2" key="1">
    <citation type="submission" date="2015-11" db="EMBL/GenBank/DDBJ databases">
        <title>Genomes and virulence difference between two physiological races of Phytophthora nicotianae.</title>
        <authorList>
            <person name="Liu H."/>
            <person name="Ma X."/>
            <person name="Yu H."/>
            <person name="Fang D."/>
            <person name="Li Y."/>
            <person name="Wang X."/>
            <person name="Wang W."/>
            <person name="Dong Y."/>
            <person name="Xiao B."/>
        </authorList>
    </citation>
    <scope>NUCLEOTIDE SEQUENCE [LARGE SCALE GENOMIC DNA]</scope>
    <source>
        <strain evidence="2">race 0</strain>
    </source>
</reference>
<dbReference type="AlphaFoldDB" id="A0A0W8DE43"/>
<protein>
    <submittedName>
        <fullName evidence="1">Uncharacterized protein</fullName>
    </submittedName>
</protein>
<sequence>MRVRLPLARKFHRRYFHQIPEQKAGFAVCIRVVVHNIVMIPSQALALDGIAAKSRADEKLLVLKTTMVTWMKLLLSLSGFVAVLQPTASSESTLLPTAGSGVLVNAIDKVKSTYRNWVGPTIGQPDRGDWACYRRAHIMDKCPVGFSYKWKMCWTQCPLQYPVQCGMECIRQNDDCGIEVYAKTVNVVQTAISLATMGLFGQLTTVAKGIVDGAKCLRAMIGNIKMLNSYIRGLKVYDPQIPFDKVMALLYHTSYFTIDFPVAIAMCLGHSYPEALDPASWMVDTMQLMLGEILDHGDSIIRGWDRFKAFLHHTAYQTRDTLRKTLGVIVDDLINKGRSDNGTSLTAKEYTRVVADKLAMTIFVVSLFDETGIVGIVTEYIQPICGPTQFIGEIDDGDDPYTLGLNMVRNAFQGSKLSWRRKGDGVVTIMFESIDTKPVTVNIYSGGRKIDEKDVPAGGNATWKSNVTTLGGFLGLPGTGGGSLKLWVPRAYEGGHLDLSVKINVS</sequence>
<evidence type="ECO:0000313" key="2">
    <source>
        <dbReference type="Proteomes" id="UP000052943"/>
    </source>
</evidence>
<dbReference type="Proteomes" id="UP000052943">
    <property type="component" value="Unassembled WGS sequence"/>
</dbReference>
<proteinExistence type="predicted"/>
<name>A0A0W8DE43_PHYNI</name>
<comment type="caution">
    <text evidence="1">The sequence shown here is derived from an EMBL/GenBank/DDBJ whole genome shotgun (WGS) entry which is preliminary data.</text>
</comment>
<gene>
    <name evidence="1" type="ORF">AM587_10008467</name>
</gene>
<dbReference type="EMBL" id="LNFO01001145">
    <property type="protein sequence ID" value="KUF94605.1"/>
    <property type="molecule type" value="Genomic_DNA"/>
</dbReference>
<dbReference type="OrthoDB" id="153339at2759"/>
<accession>A0A0W8DE43</accession>
<evidence type="ECO:0000313" key="1">
    <source>
        <dbReference type="EMBL" id="KUF94605.1"/>
    </source>
</evidence>
<dbReference type="STRING" id="4790.A0A0W8DE43"/>